<dbReference type="Gene3D" id="3.50.50.60">
    <property type="entry name" value="FAD/NAD(P)-binding domain"/>
    <property type="match status" value="1"/>
</dbReference>
<dbReference type="InterPro" id="IPR050464">
    <property type="entry name" value="Zeta_carotene_desat/Oxidored"/>
</dbReference>
<sequence>MRIAVIGAGIGGMSAAFDFVNAGHQVVIYESAPYVGGLAAGFKDEGWEWSVEHFYHHWFQTDRDMLNLIRELGLQDEVVFPRPKTVVYYKEKFYPLDSPLAALTFPGFSLPDMIRFGLVTAYLRYLADWKPLEKITAHEWMRKAYGERLYSVLFEPLLQGKFGQHYKSVNMAWFWARFKVRSTRLGTFQGGFQAFSDTFAEILRRRGVEILLNTPVERIESGGKVDVLLKDGQRQSFDQCLVTVGPGLLAKLAPSLPEDYLRGLLNLKSMGAVVMVLALRHQLSEEGYYWFNIPKSAGYPFLALVEHTNFVSREHFGGEHIVYIGDYLDPDHEYFRLSQEELLQRFLPALQRFNPDFQPDWLIKSWLWRTSYAQPIPLVNHSRNIPSIQTPIRGLYFASMSQVYPWDRGTNFAIEIGRKAAALMLKGV</sequence>
<dbReference type="EMBL" id="DSXR01000092">
    <property type="protein sequence ID" value="HGS87735.1"/>
    <property type="molecule type" value="Genomic_DNA"/>
</dbReference>
<protein>
    <submittedName>
        <fullName evidence="2">NAD(P)/FAD-dependent oxidoreductase</fullName>
    </submittedName>
</protein>
<dbReference type="PANTHER" id="PTHR42923:SF46">
    <property type="entry name" value="AMINE OXIDASE"/>
    <property type="match status" value="1"/>
</dbReference>
<feature type="domain" description="Amine oxidase" evidence="1">
    <location>
        <begin position="10"/>
        <end position="425"/>
    </location>
</feature>
<dbReference type="InterPro" id="IPR036188">
    <property type="entry name" value="FAD/NAD-bd_sf"/>
</dbReference>
<dbReference type="PANTHER" id="PTHR42923">
    <property type="entry name" value="PROTOPORPHYRINOGEN OXIDASE"/>
    <property type="match status" value="1"/>
</dbReference>
<name>A0A7C4L2D0_9CHLR</name>
<comment type="caution">
    <text evidence="2">The sequence shown here is derived from an EMBL/GenBank/DDBJ whole genome shotgun (WGS) entry which is preliminary data.</text>
</comment>
<dbReference type="InterPro" id="IPR002937">
    <property type="entry name" value="Amino_oxidase"/>
</dbReference>
<gene>
    <name evidence="2" type="ORF">ENT17_08965</name>
</gene>
<evidence type="ECO:0000313" key="2">
    <source>
        <dbReference type="EMBL" id="HGS87735.1"/>
    </source>
</evidence>
<proteinExistence type="predicted"/>
<dbReference type="AlphaFoldDB" id="A0A7C4L2D0"/>
<reference evidence="2" key="1">
    <citation type="journal article" date="2020" name="mSystems">
        <title>Genome- and Community-Level Interaction Insights into Carbon Utilization and Element Cycling Functions of Hydrothermarchaeota in Hydrothermal Sediment.</title>
        <authorList>
            <person name="Zhou Z."/>
            <person name="Liu Y."/>
            <person name="Xu W."/>
            <person name="Pan J."/>
            <person name="Luo Z.H."/>
            <person name="Li M."/>
        </authorList>
    </citation>
    <scope>NUCLEOTIDE SEQUENCE [LARGE SCALE GENOMIC DNA]</scope>
    <source>
        <strain evidence="2">SpSt-556</strain>
    </source>
</reference>
<evidence type="ECO:0000259" key="1">
    <source>
        <dbReference type="Pfam" id="PF01593"/>
    </source>
</evidence>
<dbReference type="PRINTS" id="PR00419">
    <property type="entry name" value="ADXRDTASE"/>
</dbReference>
<dbReference type="SUPFAM" id="SSF51905">
    <property type="entry name" value="FAD/NAD(P)-binding domain"/>
    <property type="match status" value="1"/>
</dbReference>
<dbReference type="GO" id="GO:0016491">
    <property type="term" value="F:oxidoreductase activity"/>
    <property type="evidence" value="ECO:0007669"/>
    <property type="project" value="InterPro"/>
</dbReference>
<accession>A0A7C4L2D0</accession>
<organism evidence="2">
    <name type="scientific">Bellilinea caldifistulae</name>
    <dbReference type="NCBI Taxonomy" id="360411"/>
    <lineage>
        <taxon>Bacteria</taxon>
        <taxon>Bacillati</taxon>
        <taxon>Chloroflexota</taxon>
        <taxon>Anaerolineae</taxon>
        <taxon>Anaerolineales</taxon>
        <taxon>Anaerolineaceae</taxon>
        <taxon>Bellilinea</taxon>
    </lineage>
</organism>
<dbReference type="NCBIfam" id="NF005560">
    <property type="entry name" value="PRK07233.1"/>
    <property type="match status" value="1"/>
</dbReference>
<dbReference type="Pfam" id="PF01593">
    <property type="entry name" value="Amino_oxidase"/>
    <property type="match status" value="1"/>
</dbReference>